<name>A0ABU5DJR5_9BURK</name>
<evidence type="ECO:0000313" key="5">
    <source>
        <dbReference type="Proteomes" id="UP001285263"/>
    </source>
</evidence>
<dbReference type="Gene3D" id="2.130.10.130">
    <property type="entry name" value="Integrin alpha, N-terminal"/>
    <property type="match status" value="2"/>
</dbReference>
<dbReference type="InterPro" id="IPR032812">
    <property type="entry name" value="SbsA_Ig"/>
</dbReference>
<dbReference type="InterPro" id="IPR028994">
    <property type="entry name" value="Integrin_alpha_N"/>
</dbReference>
<dbReference type="SUPFAM" id="SSF69318">
    <property type="entry name" value="Integrin alpha N-terminal domain"/>
    <property type="match status" value="2"/>
</dbReference>
<dbReference type="InterPro" id="IPR013517">
    <property type="entry name" value="FG-GAP"/>
</dbReference>
<dbReference type="Gene3D" id="2.40.360.20">
    <property type="match status" value="1"/>
</dbReference>
<comment type="caution">
    <text evidence="4">The sequence shown here is derived from an EMBL/GenBank/DDBJ whole genome shotgun (WGS) entry which is preliminary data.</text>
</comment>
<keyword evidence="1" id="KW-0732">Signal</keyword>
<evidence type="ECO:0000259" key="3">
    <source>
        <dbReference type="Pfam" id="PF13205"/>
    </source>
</evidence>
<feature type="domain" description="SbsA Ig-like" evidence="3">
    <location>
        <begin position="335"/>
        <end position="433"/>
    </location>
</feature>
<evidence type="ECO:0000256" key="1">
    <source>
        <dbReference type="ARBA" id="ARBA00022729"/>
    </source>
</evidence>
<dbReference type="EMBL" id="JAXCLA010000006">
    <property type="protein sequence ID" value="MDY0746526.1"/>
    <property type="molecule type" value="Genomic_DNA"/>
</dbReference>
<gene>
    <name evidence="4" type="ORF">SNE35_18580</name>
</gene>
<dbReference type="Gene3D" id="2.60.40.3710">
    <property type="match status" value="1"/>
</dbReference>
<dbReference type="RefSeq" id="WP_320424462.1">
    <property type="nucleotide sequence ID" value="NZ_JAXCLA010000006.1"/>
</dbReference>
<dbReference type="InterPro" id="IPR014755">
    <property type="entry name" value="Cu-Rt/internalin_Ig-like"/>
</dbReference>
<feature type="compositionally biased region" description="Gly residues" evidence="2">
    <location>
        <begin position="7"/>
        <end position="20"/>
    </location>
</feature>
<feature type="domain" description="SbsA Ig-like" evidence="3">
    <location>
        <begin position="237"/>
        <end position="333"/>
    </location>
</feature>
<dbReference type="Gene3D" id="2.60.40.1220">
    <property type="match status" value="1"/>
</dbReference>
<dbReference type="Proteomes" id="UP001285263">
    <property type="component" value="Unassembled WGS sequence"/>
</dbReference>
<dbReference type="Pfam" id="PF13517">
    <property type="entry name" value="FG-GAP_3"/>
    <property type="match status" value="3"/>
</dbReference>
<dbReference type="PANTHER" id="PTHR44103:SF1">
    <property type="entry name" value="PROPROTEIN CONVERTASE P"/>
    <property type="match status" value="1"/>
</dbReference>
<keyword evidence="5" id="KW-1185">Reference proteome</keyword>
<proteinExistence type="predicted"/>
<organism evidence="4 5">
    <name type="scientific">Roseateles agri</name>
    <dbReference type="NCBI Taxonomy" id="3098619"/>
    <lineage>
        <taxon>Bacteria</taxon>
        <taxon>Pseudomonadati</taxon>
        <taxon>Pseudomonadota</taxon>
        <taxon>Betaproteobacteria</taxon>
        <taxon>Burkholderiales</taxon>
        <taxon>Sphaerotilaceae</taxon>
        <taxon>Roseateles</taxon>
    </lineage>
</organism>
<sequence length="841" mass="84795">MAALSACGGGGGGGGDGGSSVDGADLSTKQYLPLQTGSRWVYQYSDGDGAPVIQEITGTRSVSGNTGAVMSSTDPDDGESVLVETGSGISQVPGTGADPLTLALGPVQLMKYPMHVGDSFTAAKASIGPVVDFDGDGKADSASVTASTQVIGVESISTAVGSFSDALHLRTTVVASVQSTLLGRTVDITSVTDDWYASRIGLVSSSTSTSSAGVAVASYTEKILGYKVGGQSSDTVAPTASVAGLDGSTPLGPLTKIAVTFSKAMDARTLANALQVFDAAGQPVAGSISSSSTGLQFTPATAWASGSYTAVLAVSAQDLLGNPLATEQRWAFTIDATAPSLLQSTPANGAADVPLSGALQLQFSEAVDPATVNAQTISIGSYNVTLSYQVSGSMVTLTPAEPMRRGTSYWLYVNGVKDLAGNAISPLSIAFNTDPGRFGAAVKLPLPTADSNVGDVNAIGDLDGDGRADIAASVLRYDSTQGGWVSGVQTYLQQPDGSLALGPSAALPTGYPVTSVAIADVDGDGRNELLAGMGEYGVQVFLRDGSGAWVPSAIIPVSASPRIQMVDLNGDGRPDLVAFGNRDTGIIGVGIVGTVEVWLNLPGGWMLNDRLVVGDFGMTASDLVVGDLNSDGRPDIAFSGSGLSSSIRVAAGLLPQGGDGHFSAVSQWFSAGNGGGAGLAVADFNGDGRPDVALYSGYGPIFFYLQNGGGNLVDAPAQLATNSGGGLKALDINGDGLADLVYDDGTSMVVRLQLSSGGFADEAHYPHGFHGGGADIGALAVGDFNSDGRPDVVVSGELLIQRPVPVNSQAVRSARPAAAGTDLLAKLKQAFKVLAGASRVR</sequence>
<accession>A0ABU5DJR5</accession>
<protein>
    <submittedName>
        <fullName evidence="4">FG-GAP-like repeat-containing protein</fullName>
    </submittedName>
</protein>
<evidence type="ECO:0000256" key="2">
    <source>
        <dbReference type="SAM" id="MobiDB-lite"/>
    </source>
</evidence>
<reference evidence="4 5" key="1">
    <citation type="submission" date="2023-11" db="EMBL/GenBank/DDBJ databases">
        <title>Paucibacter sp. nov., isolated from fresh soil in Korea.</title>
        <authorList>
            <person name="Le N.T.T."/>
        </authorList>
    </citation>
    <scope>NUCLEOTIDE SEQUENCE [LARGE SCALE GENOMIC DNA]</scope>
    <source>
        <strain evidence="4 5">R3-3</strain>
    </source>
</reference>
<dbReference type="Pfam" id="PF13205">
    <property type="entry name" value="Big_5"/>
    <property type="match status" value="2"/>
</dbReference>
<dbReference type="PANTHER" id="PTHR44103">
    <property type="entry name" value="PROPROTEIN CONVERTASE P"/>
    <property type="match status" value="1"/>
</dbReference>
<feature type="region of interest" description="Disordered" evidence="2">
    <location>
        <begin position="1"/>
        <end position="21"/>
    </location>
</feature>
<evidence type="ECO:0000313" key="4">
    <source>
        <dbReference type="EMBL" id="MDY0746526.1"/>
    </source>
</evidence>